<organism evidence="7">
    <name type="scientific">Picornavirales sp</name>
    <dbReference type="NCBI Taxonomy" id="1955153"/>
    <lineage>
        <taxon>Viruses</taxon>
        <taxon>Riboviria</taxon>
        <taxon>Orthornavirae</taxon>
        <taxon>Pisuviricota</taxon>
        <taxon>Pisoniviricetes</taxon>
        <taxon>Picornavirales</taxon>
    </lineage>
</organism>
<gene>
    <name evidence="7" type="ORF">H1Rhizo26FD168_000001</name>
</gene>
<evidence type="ECO:0000256" key="2">
    <source>
        <dbReference type="ARBA" id="ARBA00022561"/>
    </source>
</evidence>
<dbReference type="Gene3D" id="2.60.120.20">
    <property type="match status" value="3"/>
</dbReference>
<evidence type="ECO:0000259" key="5">
    <source>
        <dbReference type="Pfam" id="PF08762"/>
    </source>
</evidence>
<protein>
    <recommendedName>
        <fullName evidence="8">Picornavirus capsid domain-containing protein</fullName>
    </recommendedName>
</protein>
<dbReference type="Pfam" id="PF08762">
    <property type="entry name" value="CRPV_capsid"/>
    <property type="match status" value="1"/>
</dbReference>
<dbReference type="GO" id="GO:0019028">
    <property type="term" value="C:viral capsid"/>
    <property type="evidence" value="ECO:0007669"/>
    <property type="project" value="UniProtKB-KW"/>
</dbReference>
<keyword evidence="3" id="KW-0946">Virion</keyword>
<keyword evidence="2" id="KW-0167">Capsid protein</keyword>
<evidence type="ECO:0000313" key="7">
    <source>
        <dbReference type="EMBL" id="QDH90574.1"/>
    </source>
</evidence>
<dbReference type="InterPro" id="IPR033703">
    <property type="entry name" value="Rhv-like"/>
</dbReference>
<dbReference type="SUPFAM" id="SSF88633">
    <property type="entry name" value="Positive stranded ssRNA viruses"/>
    <property type="match status" value="3"/>
</dbReference>
<evidence type="ECO:0000259" key="6">
    <source>
        <dbReference type="Pfam" id="PF11492"/>
    </source>
</evidence>
<accession>A0A514DAC9</accession>
<proteinExistence type="predicted"/>
<dbReference type="CDD" id="cd00205">
    <property type="entry name" value="rhv_like"/>
    <property type="match status" value="2"/>
</dbReference>
<sequence length="742" mass="81847">MPEMDVKAFLGRPCRIAQNVFTVLDAVGDAKFNLGRFPRTLFSSIPMWNEKLKGFYGIRYTAVVRLVANPNPFQQGRYMLASIPLGGLGDANCGNVWRDMHAFTVKQRSMLPHVEFDLQCDTEVTLRIPFQSNQLFFNLNSYASSDYGSINDLRIYPYVPFNFGTGANSCSWSVYVHLEDVELFGAAQPQSGLTGTEKEQMKGKIGPIGLTARKISKSANIIARSPLLSTFAKPVAWAADIAAEVAYVFGWSKPTDLAPVGSKVKTILPGFGNVDTADRSKQIAYFSRHEAENADGLFGTDVDELAFVNFLAIPSWFSTVTWSQVSVQDTVLSTFTLSPPFFSNTTAGIVTGVNLMNHSPVSLLADFFQNYRGSFRVTFKFVKTKFHSGRIEVAFYPWFAKGTNPGLPVDSPYVTKTIVDIRTTSEFTVEFPFISQRAYCEVTEPYGTVQISVLESLTSPDTCASTVSIIMEQSCCDDFEFAIPHTSAYSAPFMGVTPQSGCMTFDSPVGNSKIHRSDKYSRICIGESVRSLRQIARLPSRFDYIDPLAAVGKVQLNFLPYANAYPTKNGSTLASSTTTSDFVGLLCSMFMFSKGSMRIKGIATLATKNTAVHTVAAECDAGQYGAPIDFTSKVGIVNTNTYKWMFLLPRQFHKVDDEGIEIQVPQHSRYLCRNNAQLMCNQDSGTNQKYNSDYAPNRRISMIAGYDVTNVFDNFQFSRAMGDDGTAGCFVSSPPMMATGGY</sequence>
<evidence type="ECO:0000256" key="1">
    <source>
        <dbReference type="ARBA" id="ARBA00004328"/>
    </source>
</evidence>
<name>A0A514DAC9_9VIRU</name>
<evidence type="ECO:0008006" key="8">
    <source>
        <dbReference type="Google" id="ProtNLM"/>
    </source>
</evidence>
<dbReference type="InterPro" id="IPR014872">
    <property type="entry name" value="Dicistrovirus_capsid-polyPr_C"/>
</dbReference>
<dbReference type="Pfam" id="PF11492">
    <property type="entry name" value="Dicistro_VP4"/>
    <property type="match status" value="1"/>
</dbReference>
<dbReference type="InterPro" id="IPR001676">
    <property type="entry name" value="Picornavirus_capsid"/>
</dbReference>
<evidence type="ECO:0000256" key="3">
    <source>
        <dbReference type="ARBA" id="ARBA00022844"/>
    </source>
</evidence>
<feature type="domain" description="Picornavirus capsid" evidence="4">
    <location>
        <begin position="350"/>
        <end position="443"/>
    </location>
</feature>
<dbReference type="EMBL" id="MN035633">
    <property type="protein sequence ID" value="QDH90574.1"/>
    <property type="molecule type" value="Genomic_RNA"/>
</dbReference>
<evidence type="ECO:0000259" key="4">
    <source>
        <dbReference type="Pfam" id="PF00073"/>
    </source>
</evidence>
<feature type="domain" description="Capsid protein VP4 dicistrovirus" evidence="6">
    <location>
        <begin position="197"/>
        <end position="251"/>
    </location>
</feature>
<feature type="domain" description="Dicistrovirus capsid-polyprotein C-terminal" evidence="5">
    <location>
        <begin position="523"/>
        <end position="737"/>
    </location>
</feature>
<dbReference type="GO" id="GO:0005198">
    <property type="term" value="F:structural molecule activity"/>
    <property type="evidence" value="ECO:0007669"/>
    <property type="project" value="InterPro"/>
</dbReference>
<dbReference type="InterPro" id="IPR024343">
    <property type="entry name" value="VP4_dicistrovir"/>
</dbReference>
<comment type="subcellular location">
    <subcellularLocation>
        <location evidence="1">Virion</location>
    </subcellularLocation>
</comment>
<dbReference type="InterPro" id="IPR029053">
    <property type="entry name" value="Viral_coat"/>
</dbReference>
<reference evidence="7" key="1">
    <citation type="submission" date="2019-05" db="EMBL/GenBank/DDBJ databases">
        <title>Metatranscriptomic reconstruction reveals RNA viruses with the potential to shape carbon cycling in soil.</title>
        <authorList>
            <person name="Starr E.P."/>
            <person name="Nuccio E."/>
            <person name="Pett-Ridge J."/>
            <person name="Banfield J.F."/>
            <person name="Firestone M.K."/>
        </authorList>
    </citation>
    <scope>NUCLEOTIDE SEQUENCE</scope>
    <source>
        <strain evidence="7">H1_Rhizo_26_FD_scaffold_168</strain>
    </source>
</reference>
<dbReference type="Pfam" id="PF00073">
    <property type="entry name" value="Rhv"/>
    <property type="match status" value="1"/>
</dbReference>